<evidence type="ECO:0000313" key="2">
    <source>
        <dbReference type="WBParaSite" id="ES5_v2.g9133.t1"/>
    </source>
</evidence>
<proteinExistence type="predicted"/>
<name>A0AC34GWE5_9BILA</name>
<dbReference type="WBParaSite" id="ES5_v2.g9133.t1">
    <property type="protein sequence ID" value="ES5_v2.g9133.t1"/>
    <property type="gene ID" value="ES5_v2.g9133"/>
</dbReference>
<accession>A0AC34GWE5</accession>
<evidence type="ECO:0000313" key="1">
    <source>
        <dbReference type="Proteomes" id="UP000887579"/>
    </source>
</evidence>
<sequence length="81" mass="9249">MKARFKALKEERGEEEKNILIIVLLLFICTCAYTRAIVPKIVDRQKIGIAGIFWKCARIGERLSIWVSLGCFFMAGVLLFV</sequence>
<protein>
    <submittedName>
        <fullName evidence="2">Protein kish</fullName>
    </submittedName>
</protein>
<reference evidence="2" key="1">
    <citation type="submission" date="2022-11" db="UniProtKB">
        <authorList>
            <consortium name="WormBaseParasite"/>
        </authorList>
    </citation>
    <scope>IDENTIFICATION</scope>
</reference>
<dbReference type="Proteomes" id="UP000887579">
    <property type="component" value="Unplaced"/>
</dbReference>
<organism evidence="1 2">
    <name type="scientific">Panagrolaimus sp. ES5</name>
    <dbReference type="NCBI Taxonomy" id="591445"/>
    <lineage>
        <taxon>Eukaryota</taxon>
        <taxon>Metazoa</taxon>
        <taxon>Ecdysozoa</taxon>
        <taxon>Nematoda</taxon>
        <taxon>Chromadorea</taxon>
        <taxon>Rhabditida</taxon>
        <taxon>Tylenchina</taxon>
        <taxon>Panagrolaimomorpha</taxon>
        <taxon>Panagrolaimoidea</taxon>
        <taxon>Panagrolaimidae</taxon>
        <taxon>Panagrolaimus</taxon>
    </lineage>
</organism>